<evidence type="ECO:0000256" key="1">
    <source>
        <dbReference type="SAM" id="MobiDB-lite"/>
    </source>
</evidence>
<evidence type="ECO:0000259" key="3">
    <source>
        <dbReference type="Pfam" id="PF08308"/>
    </source>
</evidence>
<dbReference type="Gene3D" id="1.25.40.10">
    <property type="entry name" value="Tetratricopeptide repeat domain"/>
    <property type="match status" value="1"/>
</dbReference>
<dbReference type="InterPro" id="IPR013229">
    <property type="entry name" value="PEGA"/>
</dbReference>
<proteinExistence type="predicted"/>
<feature type="region of interest" description="Disordered" evidence="1">
    <location>
        <begin position="39"/>
        <end position="67"/>
    </location>
</feature>
<dbReference type="Pfam" id="PF08308">
    <property type="entry name" value="PEGA"/>
    <property type="match status" value="2"/>
</dbReference>
<sequence>MPPCLIQIARHHGLRGRPLLAAAALGLLLARAPSAIAAPEEARPPADAAPPPADAAPPPAGPTARERAAEHYRRGLAFYDRRDWSMALAEYLAARQIYASWAATSGAALCLSHLGRHDEALEMFEALLRDFGDRLPAAAKDAAQRKLDELRQLVGILEVDAAEPGAQIVIDGRHRGEAPLRAPLRLTSGGHWVRVFKEGFAPFEQRVEIAGDRLSRVRARLQPLARLGRLRVMEKEGRPLEVVVDGNVMAKVPWEGLLAPGEHTVALRGEGNLGTPPVRVEVTVDRTVPLTLSAEELAASLRVEPVPVSATVAVDGVTVGRGVWEGRLRAGAHRVEIAAPGFLPESRRVVLGRDHTEVARVTLERDPSSPFWRRPARPSRFVVEAVTSAVLVPSFGGDVAGTCIRGCEASLGAGASTVLQAGYELGMGLGFGVTAGYLAAAQRLDSRAITVTPVGLPPNQGTVDDRLALRAALLGGWLGFTLPLDERVPLHFRLGAGVLTGSLLDERTRGAFLSSGGAPYTLGPYVQKHPALFFHATPEVRISLPLARHIQLSAGVAFPVLVDVGHPRPAWDATQAVPAGEDGRGAFPVERLAGPVLLTIAPGIGARYEFY</sequence>
<dbReference type="SUPFAM" id="SSF48452">
    <property type="entry name" value="TPR-like"/>
    <property type="match status" value="1"/>
</dbReference>
<dbReference type="RefSeq" id="WP_129347443.1">
    <property type="nucleotide sequence ID" value="NZ_CP012670.1"/>
</dbReference>
<gene>
    <name evidence="4" type="ORF">SOCEGT47_027470</name>
</gene>
<feature type="chain" id="PRO_5020343051" description="PEGA domain-containing protein" evidence="2">
    <location>
        <begin position="38"/>
        <end position="611"/>
    </location>
</feature>
<dbReference type="OrthoDB" id="5382214at2"/>
<feature type="domain" description="PEGA" evidence="3">
    <location>
        <begin position="155"/>
        <end position="223"/>
    </location>
</feature>
<organism evidence="4 5">
    <name type="scientific">Sorangium cellulosum</name>
    <name type="common">Polyangium cellulosum</name>
    <dbReference type="NCBI Taxonomy" id="56"/>
    <lineage>
        <taxon>Bacteria</taxon>
        <taxon>Pseudomonadati</taxon>
        <taxon>Myxococcota</taxon>
        <taxon>Polyangia</taxon>
        <taxon>Polyangiales</taxon>
        <taxon>Polyangiaceae</taxon>
        <taxon>Sorangium</taxon>
    </lineage>
</organism>
<keyword evidence="2" id="KW-0732">Signal</keyword>
<feature type="signal peptide" evidence="2">
    <location>
        <begin position="1"/>
        <end position="37"/>
    </location>
</feature>
<name>A0A4P2Q043_SORCE</name>
<feature type="compositionally biased region" description="Pro residues" evidence="1">
    <location>
        <begin position="47"/>
        <end position="61"/>
    </location>
</feature>
<dbReference type="InterPro" id="IPR011990">
    <property type="entry name" value="TPR-like_helical_dom_sf"/>
</dbReference>
<accession>A0A4P2Q043</accession>
<dbReference type="Proteomes" id="UP000295781">
    <property type="component" value="Chromosome"/>
</dbReference>
<reference evidence="4 5" key="1">
    <citation type="submission" date="2015-09" db="EMBL/GenBank/DDBJ databases">
        <title>Sorangium comparison.</title>
        <authorList>
            <person name="Zaburannyi N."/>
            <person name="Bunk B."/>
            <person name="Overmann J."/>
            <person name="Mueller R."/>
        </authorList>
    </citation>
    <scope>NUCLEOTIDE SEQUENCE [LARGE SCALE GENOMIC DNA]</scope>
    <source>
        <strain evidence="4 5">So ceGT47</strain>
    </source>
</reference>
<feature type="domain" description="PEGA" evidence="3">
    <location>
        <begin position="300"/>
        <end position="365"/>
    </location>
</feature>
<dbReference type="EMBL" id="CP012670">
    <property type="protein sequence ID" value="AUX22246.1"/>
    <property type="molecule type" value="Genomic_DNA"/>
</dbReference>
<dbReference type="AlphaFoldDB" id="A0A4P2Q043"/>
<protein>
    <recommendedName>
        <fullName evidence="3">PEGA domain-containing protein</fullName>
    </recommendedName>
</protein>
<evidence type="ECO:0000313" key="5">
    <source>
        <dbReference type="Proteomes" id="UP000295781"/>
    </source>
</evidence>
<evidence type="ECO:0000313" key="4">
    <source>
        <dbReference type="EMBL" id="AUX22246.1"/>
    </source>
</evidence>
<evidence type="ECO:0000256" key="2">
    <source>
        <dbReference type="SAM" id="SignalP"/>
    </source>
</evidence>